<dbReference type="PANTHER" id="PTHR46601:SF1">
    <property type="entry name" value="ADF-H DOMAIN-CONTAINING PROTEIN"/>
    <property type="match status" value="1"/>
</dbReference>
<feature type="region of interest" description="Disordered" evidence="2">
    <location>
        <begin position="1"/>
        <end position="69"/>
    </location>
</feature>
<organism evidence="3 4">
    <name type="scientific">Mytilus edulis</name>
    <name type="common">Blue mussel</name>
    <dbReference type="NCBI Taxonomy" id="6550"/>
    <lineage>
        <taxon>Eukaryota</taxon>
        <taxon>Metazoa</taxon>
        <taxon>Spiralia</taxon>
        <taxon>Lophotrochozoa</taxon>
        <taxon>Mollusca</taxon>
        <taxon>Bivalvia</taxon>
        <taxon>Autobranchia</taxon>
        <taxon>Pteriomorphia</taxon>
        <taxon>Mytilida</taxon>
        <taxon>Mytiloidea</taxon>
        <taxon>Mytilidae</taxon>
        <taxon>Mytilinae</taxon>
        <taxon>Mytilus</taxon>
    </lineage>
</organism>
<proteinExistence type="predicted"/>
<keyword evidence="1" id="KW-0175">Coiled coil</keyword>
<dbReference type="Proteomes" id="UP000683360">
    <property type="component" value="Unassembled WGS sequence"/>
</dbReference>
<dbReference type="PANTHER" id="PTHR46601">
    <property type="entry name" value="ULP_PROTEASE DOMAIN-CONTAINING PROTEIN"/>
    <property type="match status" value="1"/>
</dbReference>
<protein>
    <submittedName>
        <fullName evidence="3">Uncharacterized protein</fullName>
    </submittedName>
</protein>
<evidence type="ECO:0000313" key="3">
    <source>
        <dbReference type="EMBL" id="CAG2204724.1"/>
    </source>
</evidence>
<evidence type="ECO:0000313" key="4">
    <source>
        <dbReference type="Proteomes" id="UP000683360"/>
    </source>
</evidence>
<name>A0A8S3R6C2_MYTED</name>
<keyword evidence="4" id="KW-1185">Reference proteome</keyword>
<sequence length="803" mass="92736">MALTNAERQKLFRERQKAKNEKEYLQRERTRKRKAYIPSKELSMSERKKRNKQKLTSNRESRKRKANSNQEVLVLKLSFPAKANGSKSRRKKILLEKTNALQRLEEENLKLKRKFQALTRKQQRINRKLRDTDSPRSKANKDIQELISKKTSANKVRRKLVLYHTMTNELKETNKMYKFKAKPKSSIYSVSSVCYLKKYRMLSSTAQETGLTRNTLAGMAKLKIKENYQRKRSLKEQGKYQIAIIEFLERSDNSTTMPNKKDVKKVNDQQKPKRILNDYIDNLYDKFRLENQTFKVSRATFYRCRPSNIMPVSFTTKRSCLCIKHQNMALMTSKGLNETLGKSDRALDKFYYRNSNEDLLRIVDDLDKEKIGFSKWQRIDIGDGRKKIGLVNVELEANEFKKELVKCADIFRQHVDMVTNQYDEIRKLKENLPNGHVLAQLDFAENYTCTTYDEVQSAYWNKTMVTIHPIVVYFRNIENGKIEHKSFAMISDELSHTAAAVLAFLRSLLPKLHELVPNMSCVHYISDSPTSQYRNRYIFNVVAEHASLFNVPASWQYFEAGHGKGPCDGVGAVAKRMADNAVKRDKHVIQDAKSFFAWASQSESSINYMWVGKDSIAQADIDIKATELKPIKGTMLLHAVFGHNESTIITREKSCFCEECFVDGKLCPNSVCGGWQQHEIKSVSAPAAVEQNVQTEPTNVQYHNGDWIAAVYQKDWYIGQVIDIDIDEGDYNISFLTKTKLRGAYSFKHPTKSDIMWVFSSQILCTVDEPSPIGKSGRAFSLSPDTVIKIERLFLENSSVTEH</sequence>
<evidence type="ECO:0000256" key="2">
    <source>
        <dbReference type="SAM" id="MobiDB-lite"/>
    </source>
</evidence>
<feature type="compositionally biased region" description="Basic and acidic residues" evidence="2">
    <location>
        <begin position="7"/>
        <end position="28"/>
    </location>
</feature>
<gene>
    <name evidence="3" type="ORF">MEDL_19159</name>
</gene>
<dbReference type="AlphaFoldDB" id="A0A8S3R6C2"/>
<reference evidence="3" key="1">
    <citation type="submission" date="2021-03" db="EMBL/GenBank/DDBJ databases">
        <authorList>
            <person name="Bekaert M."/>
        </authorList>
    </citation>
    <scope>NUCLEOTIDE SEQUENCE</scope>
</reference>
<accession>A0A8S3R6C2</accession>
<feature type="coiled-coil region" evidence="1">
    <location>
        <begin position="94"/>
        <end position="121"/>
    </location>
</feature>
<comment type="caution">
    <text evidence="3">The sequence shown here is derived from an EMBL/GenBank/DDBJ whole genome shotgun (WGS) entry which is preliminary data.</text>
</comment>
<dbReference type="OrthoDB" id="6107934at2759"/>
<dbReference type="EMBL" id="CAJPWZ010000981">
    <property type="protein sequence ID" value="CAG2204724.1"/>
    <property type="molecule type" value="Genomic_DNA"/>
</dbReference>
<evidence type="ECO:0000256" key="1">
    <source>
        <dbReference type="SAM" id="Coils"/>
    </source>
</evidence>